<name>A0AAW9MTG7_9FIRM</name>
<dbReference type="Proteomes" id="UP001357733">
    <property type="component" value="Unassembled WGS sequence"/>
</dbReference>
<accession>A0AAW9MTG7</accession>
<evidence type="ECO:0000313" key="1">
    <source>
        <dbReference type="EMBL" id="MEB3428889.1"/>
    </source>
</evidence>
<dbReference type="EMBL" id="JAYKOT010000002">
    <property type="protein sequence ID" value="MEB3428889.1"/>
    <property type="molecule type" value="Genomic_DNA"/>
</dbReference>
<sequence>MTDTIELNYKIKDSGYKLQFLADQLNINRATLYNKIYNRSEFYAKEIQLLSDLLDLTSEERESIFFNNKVDN</sequence>
<reference evidence="1 2" key="1">
    <citation type="submission" date="2024-01" db="EMBL/GenBank/DDBJ databases">
        <title>Complete genome sequence of Citroniella saccharovorans strain M6.X9, isolated from human fecal sample.</title>
        <authorList>
            <person name="Cheng G."/>
            <person name="Westerholm M."/>
            <person name="Schnurer A."/>
        </authorList>
    </citation>
    <scope>NUCLEOTIDE SEQUENCE [LARGE SCALE GENOMIC DNA]</scope>
    <source>
        <strain evidence="1 2">DSM 29873</strain>
    </source>
</reference>
<dbReference type="AlphaFoldDB" id="A0AAW9MTG7"/>
<proteinExistence type="predicted"/>
<dbReference type="RefSeq" id="WP_324618959.1">
    <property type="nucleotide sequence ID" value="NZ_JAYKOT010000002.1"/>
</dbReference>
<gene>
    <name evidence="1" type="ORF">VLK81_02430</name>
</gene>
<evidence type="ECO:0000313" key="2">
    <source>
        <dbReference type="Proteomes" id="UP001357733"/>
    </source>
</evidence>
<protein>
    <submittedName>
        <fullName evidence="1">Toxin-antitoxin system, antitoxin component, Xre family protein</fullName>
    </submittedName>
</protein>
<comment type="caution">
    <text evidence="1">The sequence shown here is derived from an EMBL/GenBank/DDBJ whole genome shotgun (WGS) entry which is preliminary data.</text>
</comment>
<keyword evidence="2" id="KW-1185">Reference proteome</keyword>
<organism evidence="1 2">
    <name type="scientific">Citroniella saccharovorans</name>
    <dbReference type="NCBI Taxonomy" id="2053367"/>
    <lineage>
        <taxon>Bacteria</taxon>
        <taxon>Bacillati</taxon>
        <taxon>Bacillota</taxon>
        <taxon>Tissierellia</taxon>
        <taxon>Tissierellales</taxon>
        <taxon>Peptoniphilaceae</taxon>
        <taxon>Citroniella</taxon>
    </lineage>
</organism>